<dbReference type="EMBL" id="GFPF01002616">
    <property type="protein sequence ID" value="MAA13762.1"/>
    <property type="molecule type" value="Transcribed_RNA"/>
</dbReference>
<name>A0A224YIV1_9ACAR</name>
<evidence type="ECO:0000313" key="3">
    <source>
        <dbReference type="EMBL" id="MAA13762.1"/>
    </source>
</evidence>
<feature type="signal peptide" evidence="2">
    <location>
        <begin position="1"/>
        <end position="29"/>
    </location>
</feature>
<evidence type="ECO:0000256" key="1">
    <source>
        <dbReference type="SAM" id="MobiDB-lite"/>
    </source>
</evidence>
<protein>
    <submittedName>
        <fullName evidence="3">Uncharacterized protein</fullName>
    </submittedName>
</protein>
<feature type="compositionally biased region" description="Polar residues" evidence="1">
    <location>
        <begin position="101"/>
        <end position="113"/>
    </location>
</feature>
<sequence>MCCFTIPLSLVIFSILSVLENKLPVLVVAFPSPEPSPGLVSSKQQHFLMRTNSLCPHRRIRGRHGGTRVEADEVRQYAKAMTQTGEVDRILKKYKAGSRGRSPSPSNIRQGLT</sequence>
<evidence type="ECO:0000256" key="2">
    <source>
        <dbReference type="SAM" id="SignalP"/>
    </source>
</evidence>
<keyword evidence="2" id="KW-0732">Signal</keyword>
<feature type="chain" id="PRO_5012668784" evidence="2">
    <location>
        <begin position="30"/>
        <end position="113"/>
    </location>
</feature>
<accession>A0A224YIV1</accession>
<proteinExistence type="predicted"/>
<feature type="region of interest" description="Disordered" evidence="1">
    <location>
        <begin position="93"/>
        <end position="113"/>
    </location>
</feature>
<dbReference type="AlphaFoldDB" id="A0A224YIV1"/>
<organism evidence="3">
    <name type="scientific">Rhipicephalus zambeziensis</name>
    <dbReference type="NCBI Taxonomy" id="60191"/>
    <lineage>
        <taxon>Eukaryota</taxon>
        <taxon>Metazoa</taxon>
        <taxon>Ecdysozoa</taxon>
        <taxon>Arthropoda</taxon>
        <taxon>Chelicerata</taxon>
        <taxon>Arachnida</taxon>
        <taxon>Acari</taxon>
        <taxon>Parasitiformes</taxon>
        <taxon>Ixodida</taxon>
        <taxon>Ixodoidea</taxon>
        <taxon>Ixodidae</taxon>
        <taxon>Rhipicephalinae</taxon>
        <taxon>Rhipicephalus</taxon>
        <taxon>Rhipicephalus</taxon>
    </lineage>
</organism>
<reference evidence="3" key="1">
    <citation type="journal article" date="2017" name="Parasit. Vectors">
        <title>Sialotranscriptomics of Rhipicephalus zambeziensis reveals intricate expression profiles of secretory proteins and suggests tight temporal transcriptional regulation during blood-feeding.</title>
        <authorList>
            <person name="de Castro M.H."/>
            <person name="de Klerk D."/>
            <person name="Pienaar R."/>
            <person name="Rees D.J.G."/>
            <person name="Mans B.J."/>
        </authorList>
    </citation>
    <scope>NUCLEOTIDE SEQUENCE</scope>
    <source>
        <tissue evidence="3">Salivary glands</tissue>
    </source>
</reference>